<comment type="similarity">
    <text evidence="1">Belongs to the phD/YefM antitoxin family.</text>
</comment>
<organism evidence="2 3">
    <name type="scientific">Mesotoga prima MesG1.Ag.4.2</name>
    <dbReference type="NCBI Taxonomy" id="660470"/>
    <lineage>
        <taxon>Bacteria</taxon>
        <taxon>Thermotogati</taxon>
        <taxon>Thermotogota</taxon>
        <taxon>Thermotogae</taxon>
        <taxon>Kosmotogales</taxon>
        <taxon>Kosmotogaceae</taxon>
        <taxon>Mesotoga</taxon>
    </lineage>
</organism>
<evidence type="ECO:0000313" key="3">
    <source>
        <dbReference type="Proteomes" id="UP000002881"/>
    </source>
</evidence>
<proteinExistence type="inferred from homology"/>
<dbReference type="EMBL" id="CP003532">
    <property type="protein sequence ID" value="AFK06892.1"/>
    <property type="molecule type" value="Genomic_DNA"/>
</dbReference>
<dbReference type="AlphaFoldDB" id="I2F4N9"/>
<evidence type="ECO:0000256" key="1">
    <source>
        <dbReference type="ARBA" id="ARBA00009981"/>
    </source>
</evidence>
<dbReference type="KEGG" id="mpg:Theba_1194"/>
<sequence>MTDLSRSPGKYFRQLESSGDTLLVIKNSEIKYAVMNIETYKKLIEAEELFENSQIAEILKERAVVPKEEYLEVDIDEI</sequence>
<accession>I2F4N9</accession>
<evidence type="ECO:0000313" key="2">
    <source>
        <dbReference type="EMBL" id="AFK06892.1"/>
    </source>
</evidence>
<protein>
    <submittedName>
        <fullName evidence="2">Phd_YefM</fullName>
    </submittedName>
</protein>
<dbReference type="InterPro" id="IPR036165">
    <property type="entry name" value="YefM-like_sf"/>
</dbReference>
<gene>
    <name evidence="2" type="ORF">Theba_1194</name>
</gene>
<keyword evidence="3" id="KW-1185">Reference proteome</keyword>
<name>I2F4N9_9BACT</name>
<dbReference type="HOGENOM" id="CLU_2617908_0_0_0"/>
<dbReference type="Proteomes" id="UP000002881">
    <property type="component" value="Chromosome"/>
</dbReference>
<reference evidence="2 3" key="1">
    <citation type="journal article" date="2012" name="Genome Biol. Evol.">
        <title>Genome Sequence of the Mesophilic Thermotogales Bacterium Mesotoga prima MesG1.Ag.4.2 Reveals the Largest Thermotogales Genome To Date.</title>
        <authorList>
            <person name="Zhaxybayeva O."/>
            <person name="Swithers K.S."/>
            <person name="Foght J."/>
            <person name="Green A.G."/>
            <person name="Bruce D."/>
            <person name="Detter C."/>
            <person name="Han S."/>
            <person name="Teshima H."/>
            <person name="Han J."/>
            <person name="Woyke T."/>
            <person name="Pitluck S."/>
            <person name="Nolan M."/>
            <person name="Ivanova N."/>
            <person name="Pati A."/>
            <person name="Land M.L."/>
            <person name="Dlutek M."/>
            <person name="Doolittle W.F."/>
            <person name="Noll K.M."/>
            <person name="Nesbo C.L."/>
        </authorList>
    </citation>
    <scope>NUCLEOTIDE SEQUENCE [LARGE SCALE GENOMIC DNA]</scope>
    <source>
        <strain evidence="3">mesG1.Ag.4.2</strain>
    </source>
</reference>
<dbReference type="SUPFAM" id="SSF143120">
    <property type="entry name" value="YefM-like"/>
    <property type="match status" value="1"/>
</dbReference>